<evidence type="ECO:0000313" key="2">
    <source>
        <dbReference type="Proteomes" id="UP000035680"/>
    </source>
</evidence>
<dbReference type="AlphaFoldDB" id="A0A0K0G5R4"/>
<keyword evidence="1" id="KW-0472">Membrane</keyword>
<reference evidence="3" key="2">
    <citation type="submission" date="2015-08" db="UniProtKB">
        <authorList>
            <consortium name="WormBaseParasite"/>
        </authorList>
    </citation>
    <scope>IDENTIFICATION</scope>
</reference>
<keyword evidence="1" id="KW-1133">Transmembrane helix</keyword>
<sequence>MYNGNLYGIIIILIFTCKLISPVISTSSEGLSNSTDEIKNEDKKLLEKYNLETDSDKIFIKCLLTNFSGYQNFALFINQNYNNSSNFRR</sequence>
<protein>
    <submittedName>
        <fullName evidence="3">Uncharacterized protein</fullName>
    </submittedName>
</protein>
<dbReference type="Proteomes" id="UP000035680">
    <property type="component" value="Unassembled WGS sequence"/>
</dbReference>
<name>A0A0K0G5R4_STRVS</name>
<accession>A0A0K0G5R4</accession>
<feature type="transmembrane region" description="Helical" evidence="1">
    <location>
        <begin position="6"/>
        <end position="24"/>
    </location>
</feature>
<keyword evidence="1" id="KW-0812">Transmembrane</keyword>
<evidence type="ECO:0000313" key="3">
    <source>
        <dbReference type="WBParaSite" id="SVE_2008700.1"/>
    </source>
</evidence>
<dbReference type="WBParaSite" id="SVE_2008700.1">
    <property type="protein sequence ID" value="SVE_2008700.1"/>
    <property type="gene ID" value="SVE_2008700"/>
</dbReference>
<keyword evidence="2" id="KW-1185">Reference proteome</keyword>
<reference evidence="2" key="1">
    <citation type="submission" date="2014-07" db="EMBL/GenBank/DDBJ databases">
        <authorList>
            <person name="Martin A.A"/>
            <person name="De Silva N."/>
        </authorList>
    </citation>
    <scope>NUCLEOTIDE SEQUENCE</scope>
</reference>
<evidence type="ECO:0000256" key="1">
    <source>
        <dbReference type="SAM" id="Phobius"/>
    </source>
</evidence>
<organism evidence="2 3">
    <name type="scientific">Strongyloides venezuelensis</name>
    <name type="common">Threadworm</name>
    <dbReference type="NCBI Taxonomy" id="75913"/>
    <lineage>
        <taxon>Eukaryota</taxon>
        <taxon>Metazoa</taxon>
        <taxon>Ecdysozoa</taxon>
        <taxon>Nematoda</taxon>
        <taxon>Chromadorea</taxon>
        <taxon>Rhabditida</taxon>
        <taxon>Tylenchina</taxon>
        <taxon>Panagrolaimomorpha</taxon>
        <taxon>Strongyloidoidea</taxon>
        <taxon>Strongyloididae</taxon>
        <taxon>Strongyloides</taxon>
    </lineage>
</organism>
<proteinExistence type="predicted"/>